<comment type="caution">
    <text evidence="1">The sequence shown here is derived from an EMBL/GenBank/DDBJ whole genome shotgun (WGS) entry which is preliminary data.</text>
</comment>
<organism evidence="1 2">
    <name type="scientific">Liquorilactobacillus oeni DSM 19972</name>
    <dbReference type="NCBI Taxonomy" id="1423777"/>
    <lineage>
        <taxon>Bacteria</taxon>
        <taxon>Bacillati</taxon>
        <taxon>Bacillota</taxon>
        <taxon>Bacilli</taxon>
        <taxon>Lactobacillales</taxon>
        <taxon>Lactobacillaceae</taxon>
        <taxon>Liquorilactobacillus</taxon>
    </lineage>
</organism>
<dbReference type="AlphaFoldDB" id="A0A0R1MCE5"/>
<gene>
    <name evidence="1" type="ORF">FD46_GL000528</name>
</gene>
<sequence>MIKRKRLTIETRLMGIFSLKQRGLDQKLTFDPIPFVVFCCMRSLKDTQDA</sequence>
<evidence type="ECO:0000313" key="1">
    <source>
        <dbReference type="EMBL" id="KRL05774.1"/>
    </source>
</evidence>
<name>A0A0R1MCE5_9LACO</name>
<accession>A0A0R1MCE5</accession>
<reference evidence="1 2" key="1">
    <citation type="journal article" date="2015" name="Genome Announc.">
        <title>Expanding the biotechnology potential of lactobacilli through comparative genomics of 213 strains and associated genera.</title>
        <authorList>
            <person name="Sun Z."/>
            <person name="Harris H.M."/>
            <person name="McCann A."/>
            <person name="Guo C."/>
            <person name="Argimon S."/>
            <person name="Zhang W."/>
            <person name="Yang X."/>
            <person name="Jeffery I.B."/>
            <person name="Cooney J.C."/>
            <person name="Kagawa T.F."/>
            <person name="Liu W."/>
            <person name="Song Y."/>
            <person name="Salvetti E."/>
            <person name="Wrobel A."/>
            <person name="Rasinkangas P."/>
            <person name="Parkhill J."/>
            <person name="Rea M.C."/>
            <person name="O'Sullivan O."/>
            <person name="Ritari J."/>
            <person name="Douillard F.P."/>
            <person name="Paul Ross R."/>
            <person name="Yang R."/>
            <person name="Briner A.E."/>
            <person name="Felis G.E."/>
            <person name="de Vos W.M."/>
            <person name="Barrangou R."/>
            <person name="Klaenhammer T.R."/>
            <person name="Caufield P.W."/>
            <person name="Cui Y."/>
            <person name="Zhang H."/>
            <person name="O'Toole P.W."/>
        </authorList>
    </citation>
    <scope>NUCLEOTIDE SEQUENCE [LARGE SCALE GENOMIC DNA]</scope>
    <source>
        <strain evidence="1 2">DSM 19972</strain>
    </source>
</reference>
<dbReference type="EMBL" id="AZEH01000020">
    <property type="protein sequence ID" value="KRL05774.1"/>
    <property type="molecule type" value="Genomic_DNA"/>
</dbReference>
<dbReference type="STRING" id="1423777.FD46_GL000528"/>
<proteinExistence type="predicted"/>
<keyword evidence="2" id="KW-1185">Reference proteome</keyword>
<dbReference type="Proteomes" id="UP000051686">
    <property type="component" value="Unassembled WGS sequence"/>
</dbReference>
<dbReference type="PATRIC" id="fig|1423777.3.peg.548"/>
<protein>
    <submittedName>
        <fullName evidence="1">Uncharacterized protein</fullName>
    </submittedName>
</protein>
<evidence type="ECO:0000313" key="2">
    <source>
        <dbReference type="Proteomes" id="UP000051686"/>
    </source>
</evidence>